<dbReference type="Proteomes" id="UP000318349">
    <property type="component" value="Unassembled WGS sequence"/>
</dbReference>
<dbReference type="PANTHER" id="PTHR10625:SF19">
    <property type="entry name" value="HISTONE DEACETYLASE 12"/>
    <property type="match status" value="1"/>
</dbReference>
<evidence type="ECO:0000256" key="2">
    <source>
        <dbReference type="ARBA" id="ARBA00022801"/>
    </source>
</evidence>
<dbReference type="InterPro" id="IPR044150">
    <property type="entry name" value="HDAC_classIV"/>
</dbReference>
<dbReference type="InterPro" id="IPR000286">
    <property type="entry name" value="HDACs"/>
</dbReference>
<keyword evidence="2" id="KW-0378">Hydrolase</keyword>
<dbReference type="InterPro" id="IPR023696">
    <property type="entry name" value="Ureohydrolase_dom_sf"/>
</dbReference>
<dbReference type="InterPro" id="IPR037138">
    <property type="entry name" value="His_deacetylse_dom_sf"/>
</dbReference>
<dbReference type="CDD" id="cd09993">
    <property type="entry name" value="HDAC_classIV"/>
    <property type="match status" value="1"/>
</dbReference>
<dbReference type="AlphaFoldDB" id="A0A557RLD6"/>
<dbReference type="PANTHER" id="PTHR10625">
    <property type="entry name" value="HISTONE DEACETYLASE HDAC1-RELATED"/>
    <property type="match status" value="1"/>
</dbReference>
<dbReference type="Gene3D" id="3.40.800.20">
    <property type="entry name" value="Histone deacetylase domain"/>
    <property type="match status" value="1"/>
</dbReference>
<proteinExistence type="inferred from homology"/>
<protein>
    <submittedName>
        <fullName evidence="4">Histone deacetylase</fullName>
    </submittedName>
</protein>
<gene>
    <name evidence="4" type="ORF">FHP89_02195</name>
</gene>
<dbReference type="PRINTS" id="PR01270">
    <property type="entry name" value="HDASUPER"/>
</dbReference>
<dbReference type="GO" id="GO:0040029">
    <property type="term" value="P:epigenetic regulation of gene expression"/>
    <property type="evidence" value="ECO:0007669"/>
    <property type="project" value="TreeGrafter"/>
</dbReference>
<organism evidence="4 5">
    <name type="scientific">Denitromonas halophila</name>
    <dbReference type="NCBI Taxonomy" id="1629404"/>
    <lineage>
        <taxon>Bacteria</taxon>
        <taxon>Pseudomonadati</taxon>
        <taxon>Pseudomonadota</taxon>
        <taxon>Betaproteobacteria</taxon>
        <taxon>Rhodocyclales</taxon>
        <taxon>Zoogloeaceae</taxon>
        <taxon>Denitromonas</taxon>
    </lineage>
</organism>
<evidence type="ECO:0000313" key="5">
    <source>
        <dbReference type="Proteomes" id="UP000318349"/>
    </source>
</evidence>
<feature type="domain" description="Histone deacetylase" evidence="3">
    <location>
        <begin position="17"/>
        <end position="288"/>
    </location>
</feature>
<sequence length="301" mass="32473">MQLFYADHFVLPLPPGHRFPMEKYSRLREQLTASGQFEATDFCVPDAADDTALLRAHSADYLQRVVTGTLTEAEQRRIGFPWSPEMVERSRRSAGATLAACRSALETGCAANMAGGTHHAHREFGSGFCVFNDAAVAALAMRAEGRVARVAIIDCDVHQGDGTAAILANTPEVFTLSLHGDKNFPFRKTVSDHDIALPDGTGDADYLAALAPALDTVFTHFRPELVIYLAGADPFEGDRLGRLSLSFDGLAQRDALVLGTCRDQRIPVAIAMAGGYGHDINDTVAIHATTLLTAARLFRST</sequence>
<dbReference type="GO" id="GO:0016787">
    <property type="term" value="F:hydrolase activity"/>
    <property type="evidence" value="ECO:0007669"/>
    <property type="project" value="UniProtKB-KW"/>
</dbReference>
<accession>A0A557RLD6</accession>
<evidence type="ECO:0000313" key="4">
    <source>
        <dbReference type="EMBL" id="TVO79580.1"/>
    </source>
</evidence>
<evidence type="ECO:0000259" key="3">
    <source>
        <dbReference type="Pfam" id="PF00850"/>
    </source>
</evidence>
<name>A0A557RLD6_9RHOO</name>
<dbReference type="InterPro" id="IPR023801">
    <property type="entry name" value="His_deacetylse_dom"/>
</dbReference>
<dbReference type="EMBL" id="VMNI01000002">
    <property type="protein sequence ID" value="TVO79580.1"/>
    <property type="molecule type" value="Genomic_DNA"/>
</dbReference>
<dbReference type="Pfam" id="PF00850">
    <property type="entry name" value="Hist_deacetyl"/>
    <property type="match status" value="1"/>
</dbReference>
<dbReference type="SUPFAM" id="SSF52768">
    <property type="entry name" value="Arginase/deacetylase"/>
    <property type="match status" value="1"/>
</dbReference>
<comment type="caution">
    <text evidence="4">The sequence shown here is derived from an EMBL/GenBank/DDBJ whole genome shotgun (WGS) entry which is preliminary data.</text>
</comment>
<comment type="similarity">
    <text evidence="1">Belongs to the histone deacetylase family.</text>
</comment>
<reference evidence="4 5" key="1">
    <citation type="submission" date="2019-07" db="EMBL/GenBank/DDBJ databases">
        <title>The pathways for chlorine oxyanion respiration interact through the shared metabolite chlorate.</title>
        <authorList>
            <person name="Barnum T.P."/>
            <person name="Cheng Y."/>
            <person name="Hill K.A."/>
            <person name="Lucas L.N."/>
            <person name="Carlson H.K."/>
            <person name="Coates J.D."/>
        </authorList>
    </citation>
    <scope>NUCLEOTIDE SEQUENCE [LARGE SCALE GENOMIC DNA]</scope>
    <source>
        <strain evidence="4 5">SFB-1</strain>
    </source>
</reference>
<dbReference type="GO" id="GO:0004407">
    <property type="term" value="F:histone deacetylase activity"/>
    <property type="evidence" value="ECO:0007669"/>
    <property type="project" value="InterPro"/>
</dbReference>
<evidence type="ECO:0000256" key="1">
    <source>
        <dbReference type="ARBA" id="ARBA00005947"/>
    </source>
</evidence>